<sequence>MGRTNFLTSAATALLAWLLAMRVKVCTVAHFRLQLKPISRRSAWGCFAVFAALVSTSCTTSVRANPLTVVNPASAPVAGVNDVEDKTKDVRAGSTTAGRHDDTTATAPSSGVTIRSPVPDLSNLPNSSYTLPKGGVYVEMIPLVLQGASNDSPKLYNCGILLRYGLTNFMEVQLYTLGFSVQGQPQPTTGFSPLTFETKIHLSEDSWKYFNYSLGFEAYVQTTWGSEAFDSGTQYALTMNVDHALPCDVALNWNLGFVVKDSPTGEEVVEPSFLWALQRDVINDLAVFIQGYINNESLPSSRPDGKTTAKDVTEYAVGAGSQWTLNDRVALFGSYNVGLNQFTPDYAGTLGFAVAF</sequence>
<dbReference type="AlphaFoldDB" id="A0A1V4AWS0"/>
<comment type="caution">
    <text evidence="2">The sequence shown here is derived from an EMBL/GenBank/DDBJ whole genome shotgun (WGS) entry which is preliminary data.</text>
</comment>
<feature type="region of interest" description="Disordered" evidence="1">
    <location>
        <begin position="81"/>
        <end position="119"/>
    </location>
</feature>
<evidence type="ECO:0000313" key="3">
    <source>
        <dbReference type="Proteomes" id="UP000189681"/>
    </source>
</evidence>
<dbReference type="InterPro" id="IPR025737">
    <property type="entry name" value="FApF"/>
</dbReference>
<protein>
    <submittedName>
        <fullName evidence="2">Uncharacterized protein</fullName>
    </submittedName>
</protein>
<reference evidence="2 3" key="1">
    <citation type="journal article" date="2017" name="Water Res.">
        <title>Discovery and metagenomic analysis of an anammox bacterial enrichment related to Candidatus "Brocadia caroliniensis" in a full-scale glycerol-fed nitritation-denitritation separate centrate treatment process.</title>
        <authorList>
            <person name="Park H."/>
            <person name="Brotto A.C."/>
            <person name="van Loosdrecht M.C."/>
            <person name="Chandran K."/>
        </authorList>
    </citation>
    <scope>NUCLEOTIDE SEQUENCE [LARGE SCALE GENOMIC DNA]</scope>
    <source>
        <strain evidence="2">26THWARD</strain>
    </source>
</reference>
<dbReference type="Proteomes" id="UP000189681">
    <property type="component" value="Unassembled WGS sequence"/>
</dbReference>
<dbReference type="EMBL" id="AYTS01000024">
    <property type="protein sequence ID" value="OOP57555.1"/>
    <property type="molecule type" value="Genomic_DNA"/>
</dbReference>
<dbReference type="Pfam" id="PF13557">
    <property type="entry name" value="Phenol_MetA_deg"/>
    <property type="match status" value="1"/>
</dbReference>
<evidence type="ECO:0000256" key="1">
    <source>
        <dbReference type="SAM" id="MobiDB-lite"/>
    </source>
</evidence>
<evidence type="ECO:0000313" key="2">
    <source>
        <dbReference type="EMBL" id="OOP57555.1"/>
    </source>
</evidence>
<dbReference type="InterPro" id="IPR036709">
    <property type="entry name" value="Autotransporte_beta_dom_sf"/>
</dbReference>
<name>A0A1V4AWS0_9BACT</name>
<feature type="compositionally biased region" description="Polar residues" evidence="1">
    <location>
        <begin position="104"/>
        <end position="113"/>
    </location>
</feature>
<organism evidence="2 3">
    <name type="scientific">Candidatus Brocadia carolinensis</name>
    <dbReference type="NCBI Taxonomy" id="1004156"/>
    <lineage>
        <taxon>Bacteria</taxon>
        <taxon>Pseudomonadati</taxon>
        <taxon>Planctomycetota</taxon>
        <taxon>Candidatus Brocadiia</taxon>
        <taxon>Candidatus Brocadiales</taxon>
        <taxon>Candidatus Brocadiaceae</taxon>
        <taxon>Candidatus Brocadia</taxon>
    </lineage>
</organism>
<gene>
    <name evidence="2" type="ORF">AYP45_02570</name>
</gene>
<dbReference type="Gene3D" id="2.40.128.130">
    <property type="entry name" value="Autotransporter beta-domain"/>
    <property type="match status" value="1"/>
</dbReference>
<accession>A0A1V4AWS0</accession>
<proteinExistence type="predicted"/>